<evidence type="ECO:0000313" key="7">
    <source>
        <dbReference type="EMBL" id="MBF0637068.1"/>
    </source>
</evidence>
<evidence type="ECO:0000313" key="8">
    <source>
        <dbReference type="Proteomes" id="UP000619838"/>
    </source>
</evidence>
<comment type="caution">
    <text evidence="7">The sequence shown here is derived from an EMBL/GenBank/DDBJ whole genome shotgun (WGS) entry which is preliminary data.</text>
</comment>
<dbReference type="PROSITE" id="PS51160">
    <property type="entry name" value="ACYLPHOSPHATASE_3"/>
    <property type="match status" value="1"/>
</dbReference>
<dbReference type="InterPro" id="IPR017968">
    <property type="entry name" value="Acylphosphatase_CS"/>
</dbReference>
<feature type="active site" evidence="4">
    <location>
        <position position="37"/>
    </location>
</feature>
<dbReference type="EMBL" id="JADGII010000011">
    <property type="protein sequence ID" value="MBF0637068.1"/>
    <property type="molecule type" value="Genomic_DNA"/>
</dbReference>
<sequence length="91" mass="9795">MDRRVHIEVRGRVQGVGFRMFICHRALELGLCGRVRNTGHGTVSIDVQGAAGLVEELISAARTGPPASSVSGIDTNERPLDFSMSGFRVTD</sequence>
<dbReference type="NCBIfam" id="NF011017">
    <property type="entry name" value="PRK14445.1"/>
    <property type="match status" value="1"/>
</dbReference>
<feature type="active site" evidence="4">
    <location>
        <position position="19"/>
    </location>
</feature>
<dbReference type="PANTHER" id="PTHR47268">
    <property type="entry name" value="ACYLPHOSPHATASE"/>
    <property type="match status" value="1"/>
</dbReference>
<dbReference type="GO" id="GO:0003998">
    <property type="term" value="F:acylphosphatase activity"/>
    <property type="evidence" value="ECO:0007669"/>
    <property type="project" value="UniProtKB-EC"/>
</dbReference>
<keyword evidence="4 7" id="KW-0378">Hydrolase</keyword>
<name>A0ABR9XST7_9CHLB</name>
<dbReference type="EC" id="3.6.1.7" evidence="2 4"/>
<dbReference type="SUPFAM" id="SSF54975">
    <property type="entry name" value="Acylphosphatase/BLUF domain-like"/>
    <property type="match status" value="1"/>
</dbReference>
<dbReference type="Proteomes" id="UP000619838">
    <property type="component" value="Unassembled WGS sequence"/>
</dbReference>
<organism evidence="7 8">
    <name type="scientific">Prosthecochloris ethylica</name>
    <dbReference type="NCBI Taxonomy" id="2743976"/>
    <lineage>
        <taxon>Bacteria</taxon>
        <taxon>Pseudomonadati</taxon>
        <taxon>Chlorobiota</taxon>
        <taxon>Chlorobiia</taxon>
        <taxon>Chlorobiales</taxon>
        <taxon>Chlorobiaceae</taxon>
        <taxon>Prosthecochloris</taxon>
    </lineage>
</organism>
<dbReference type="PRINTS" id="PR00112">
    <property type="entry name" value="ACYLPHPHTASE"/>
</dbReference>
<dbReference type="InterPro" id="IPR020456">
    <property type="entry name" value="Acylphosphatase"/>
</dbReference>
<evidence type="ECO:0000256" key="3">
    <source>
        <dbReference type="ARBA" id="ARBA00047645"/>
    </source>
</evidence>
<evidence type="ECO:0000256" key="1">
    <source>
        <dbReference type="ARBA" id="ARBA00005614"/>
    </source>
</evidence>
<proteinExistence type="inferred from homology"/>
<dbReference type="Pfam" id="PF00708">
    <property type="entry name" value="Acylphosphatase"/>
    <property type="match status" value="1"/>
</dbReference>
<dbReference type="PANTHER" id="PTHR47268:SF4">
    <property type="entry name" value="ACYLPHOSPHATASE"/>
    <property type="match status" value="1"/>
</dbReference>
<accession>A0ABR9XST7</accession>
<dbReference type="InterPro" id="IPR036046">
    <property type="entry name" value="Acylphosphatase-like_dom_sf"/>
</dbReference>
<evidence type="ECO:0000256" key="2">
    <source>
        <dbReference type="ARBA" id="ARBA00012150"/>
    </source>
</evidence>
<comment type="similarity">
    <text evidence="1 5">Belongs to the acylphosphatase family.</text>
</comment>
<comment type="catalytic activity">
    <reaction evidence="3 4">
        <text>an acyl phosphate + H2O = a carboxylate + phosphate + H(+)</text>
        <dbReference type="Rhea" id="RHEA:14965"/>
        <dbReference type="ChEBI" id="CHEBI:15377"/>
        <dbReference type="ChEBI" id="CHEBI:15378"/>
        <dbReference type="ChEBI" id="CHEBI:29067"/>
        <dbReference type="ChEBI" id="CHEBI:43474"/>
        <dbReference type="ChEBI" id="CHEBI:59918"/>
        <dbReference type="EC" id="3.6.1.7"/>
    </reaction>
</comment>
<evidence type="ECO:0000256" key="4">
    <source>
        <dbReference type="PROSITE-ProRule" id="PRU00520"/>
    </source>
</evidence>
<gene>
    <name evidence="7" type="ORF">INT08_07795</name>
</gene>
<dbReference type="InterPro" id="IPR001792">
    <property type="entry name" value="Acylphosphatase-like_dom"/>
</dbReference>
<evidence type="ECO:0000256" key="5">
    <source>
        <dbReference type="RuleBase" id="RU004168"/>
    </source>
</evidence>
<feature type="domain" description="Acylphosphatase-like" evidence="6">
    <location>
        <begin position="4"/>
        <end position="91"/>
    </location>
</feature>
<dbReference type="PROSITE" id="PS00150">
    <property type="entry name" value="ACYLPHOSPHATASE_1"/>
    <property type="match status" value="1"/>
</dbReference>
<keyword evidence="8" id="KW-1185">Reference proteome</keyword>
<reference evidence="7 8" key="1">
    <citation type="journal article" date="2020" name="Microorganisms">
        <title>Simultaneous Genome Sequencing of Prosthecochloris ethylica and Desulfuromonas acetoxidans within a Syntrophic Mixture Reveals Unique Pili and Protein Interactions.</title>
        <authorList>
            <person name="Kyndt J.A."/>
            <person name="Van Beeumen J.J."/>
            <person name="Meyer T.E."/>
        </authorList>
    </citation>
    <scope>NUCLEOTIDE SEQUENCE [LARGE SCALE GENOMIC DNA]</scope>
    <source>
        <strain evidence="7 8">N3</strain>
    </source>
</reference>
<dbReference type="Gene3D" id="3.30.70.100">
    <property type="match status" value="1"/>
</dbReference>
<protein>
    <recommendedName>
        <fullName evidence="2 4">acylphosphatase</fullName>
        <ecNumber evidence="2 4">3.6.1.7</ecNumber>
    </recommendedName>
</protein>
<evidence type="ECO:0000259" key="6">
    <source>
        <dbReference type="PROSITE" id="PS51160"/>
    </source>
</evidence>
<dbReference type="RefSeq" id="WP_114607925.1">
    <property type="nucleotide sequence ID" value="NZ_JABVZQ010000003.1"/>
</dbReference>